<sequence length="84" mass="9469">MSGGYPRVRRPLRKRVRRWVAVLLLCLLGAAAALGLRGLLDSVGSSKHTRYEPVDVPPSSVSPRHEREREELQRRDRAVSEKAP</sequence>
<evidence type="ECO:0000313" key="3">
    <source>
        <dbReference type="Proteomes" id="UP000069205"/>
    </source>
</evidence>
<feature type="compositionally biased region" description="Basic and acidic residues" evidence="1">
    <location>
        <begin position="63"/>
        <end position="84"/>
    </location>
</feature>
<protein>
    <submittedName>
        <fullName evidence="2">Uncharacterized protein</fullName>
    </submittedName>
</protein>
<dbReference type="Proteomes" id="UP000069205">
    <property type="component" value="Chromosome"/>
</dbReference>
<dbReference type="AlphaFoldDB" id="A0A0K2GBA2"/>
<dbReference type="STRING" id="42253.NITMOv2_1803"/>
<evidence type="ECO:0000256" key="1">
    <source>
        <dbReference type="SAM" id="MobiDB-lite"/>
    </source>
</evidence>
<dbReference type="KEGG" id="nmv:NITMOv2_1803"/>
<evidence type="ECO:0000313" key="2">
    <source>
        <dbReference type="EMBL" id="ALA58223.1"/>
    </source>
</evidence>
<accession>A0A0K2GBA2</accession>
<reference evidence="2 3" key="1">
    <citation type="journal article" date="2015" name="Proc. Natl. Acad. Sci. U.S.A.">
        <title>Expanded metabolic versatility of ubiquitous nitrite-oxidizing bacteria from the genus Nitrospira.</title>
        <authorList>
            <person name="Koch H."/>
            <person name="Lucker S."/>
            <person name="Albertsen M."/>
            <person name="Kitzinger K."/>
            <person name="Herbold C."/>
            <person name="Spieck E."/>
            <person name="Nielsen P.H."/>
            <person name="Wagner M."/>
            <person name="Daims H."/>
        </authorList>
    </citation>
    <scope>NUCLEOTIDE SEQUENCE [LARGE SCALE GENOMIC DNA]</scope>
    <source>
        <strain evidence="2 3">NSP M-1</strain>
    </source>
</reference>
<feature type="region of interest" description="Disordered" evidence="1">
    <location>
        <begin position="47"/>
        <end position="84"/>
    </location>
</feature>
<proteinExistence type="predicted"/>
<dbReference type="RefSeq" id="WP_053379415.1">
    <property type="nucleotide sequence ID" value="NZ_CP011801.1"/>
</dbReference>
<dbReference type="EMBL" id="CP011801">
    <property type="protein sequence ID" value="ALA58223.1"/>
    <property type="molecule type" value="Genomic_DNA"/>
</dbReference>
<organism evidence="2 3">
    <name type="scientific">Nitrospira moscoviensis</name>
    <dbReference type="NCBI Taxonomy" id="42253"/>
    <lineage>
        <taxon>Bacteria</taxon>
        <taxon>Pseudomonadati</taxon>
        <taxon>Nitrospirota</taxon>
        <taxon>Nitrospiria</taxon>
        <taxon>Nitrospirales</taxon>
        <taxon>Nitrospiraceae</taxon>
        <taxon>Nitrospira</taxon>
    </lineage>
</organism>
<dbReference type="PATRIC" id="fig|42253.5.peg.1772"/>
<gene>
    <name evidence="2" type="ORF">NITMOv2_1803</name>
</gene>
<keyword evidence="3" id="KW-1185">Reference proteome</keyword>
<name>A0A0K2GBA2_NITMO</name>